<comment type="caution">
    <text evidence="3">The sequence shown here is derived from an EMBL/GenBank/DDBJ whole genome shotgun (WGS) entry which is preliminary data.</text>
</comment>
<feature type="chain" id="PRO_5045557787" description="DUF7907 domain-containing protein" evidence="1">
    <location>
        <begin position="16"/>
        <end position="194"/>
    </location>
</feature>
<proteinExistence type="predicted"/>
<organism evidence="3 4">
    <name type="scientific">Stereocaulon virgatum</name>
    <dbReference type="NCBI Taxonomy" id="373712"/>
    <lineage>
        <taxon>Eukaryota</taxon>
        <taxon>Fungi</taxon>
        <taxon>Dikarya</taxon>
        <taxon>Ascomycota</taxon>
        <taxon>Pezizomycotina</taxon>
        <taxon>Lecanoromycetes</taxon>
        <taxon>OSLEUM clade</taxon>
        <taxon>Lecanoromycetidae</taxon>
        <taxon>Lecanorales</taxon>
        <taxon>Lecanorineae</taxon>
        <taxon>Stereocaulaceae</taxon>
        <taxon>Stereocaulon</taxon>
    </lineage>
</organism>
<reference evidence="3 4" key="1">
    <citation type="submission" date="2024-09" db="EMBL/GenBank/DDBJ databases">
        <title>Rethinking Asexuality: The Enigmatic Case of Functional Sexual Genes in Lepraria (Stereocaulaceae).</title>
        <authorList>
            <person name="Doellman M."/>
            <person name="Sun Y."/>
            <person name="Barcenas-Pena A."/>
            <person name="Lumbsch H.T."/>
            <person name="Grewe F."/>
        </authorList>
    </citation>
    <scope>NUCLEOTIDE SEQUENCE [LARGE SCALE GENOMIC DNA]</scope>
    <source>
        <strain evidence="3 4">Mercado 3170</strain>
    </source>
</reference>
<evidence type="ECO:0000313" key="4">
    <source>
        <dbReference type="Proteomes" id="UP001590950"/>
    </source>
</evidence>
<name>A0ABR4A7G2_9LECA</name>
<accession>A0ABR4A7G2</accession>
<keyword evidence="1" id="KW-0732">Signal</keyword>
<protein>
    <recommendedName>
        <fullName evidence="2">DUF7907 domain-containing protein</fullName>
    </recommendedName>
</protein>
<dbReference type="EMBL" id="JBEFKJ010000016">
    <property type="protein sequence ID" value="KAL2041849.1"/>
    <property type="molecule type" value="Genomic_DNA"/>
</dbReference>
<sequence>MLFFILLAWALPTYSLTVLPLISTAISAPPDTITVVPPSRYHLKTCVVGGGHADKEGLYASGFHIGAGINDVTLEGIEVASIGFLNGTYQQFDYGTPFPWGLNMGGADNYAAWEFALVDTGFGSEGFFFNSSGLQWTETEGGFSGWLACDWWHGAPQLFWKYYFYDYPIPSSCVQVNLMPVAVWEGSEATDCMV</sequence>
<dbReference type="Pfam" id="PF25484">
    <property type="entry name" value="DUF7907"/>
    <property type="match status" value="1"/>
</dbReference>
<evidence type="ECO:0000259" key="2">
    <source>
        <dbReference type="Pfam" id="PF25484"/>
    </source>
</evidence>
<evidence type="ECO:0000256" key="1">
    <source>
        <dbReference type="SAM" id="SignalP"/>
    </source>
</evidence>
<keyword evidence="4" id="KW-1185">Reference proteome</keyword>
<dbReference type="InterPro" id="IPR057229">
    <property type="entry name" value="DUF7907"/>
</dbReference>
<feature type="signal peptide" evidence="1">
    <location>
        <begin position="1"/>
        <end position="15"/>
    </location>
</feature>
<dbReference type="Proteomes" id="UP001590950">
    <property type="component" value="Unassembled WGS sequence"/>
</dbReference>
<evidence type="ECO:0000313" key="3">
    <source>
        <dbReference type="EMBL" id="KAL2041849.1"/>
    </source>
</evidence>
<gene>
    <name evidence="3" type="ORF">N7G274_005634</name>
</gene>
<feature type="domain" description="DUF7907" evidence="2">
    <location>
        <begin position="39"/>
        <end position="181"/>
    </location>
</feature>